<accession>A0ABX3P2V7</accession>
<reference evidence="1 2" key="1">
    <citation type="submission" date="2016-04" db="EMBL/GenBank/DDBJ databases">
        <authorList>
            <person name="Chen L."/>
            <person name="Zhuang W."/>
            <person name="Wang G."/>
        </authorList>
    </citation>
    <scope>NUCLEOTIDE SEQUENCE [LARGE SCALE GENOMIC DNA]</scope>
    <source>
        <strain evidence="2">GR20</strain>
    </source>
</reference>
<organism evidence="1 2">
    <name type="scientific">Niastella koreensis</name>
    <dbReference type="NCBI Taxonomy" id="354356"/>
    <lineage>
        <taxon>Bacteria</taxon>
        <taxon>Pseudomonadati</taxon>
        <taxon>Bacteroidota</taxon>
        <taxon>Chitinophagia</taxon>
        <taxon>Chitinophagales</taxon>
        <taxon>Chitinophagaceae</taxon>
        <taxon>Niastella</taxon>
    </lineage>
</organism>
<comment type="caution">
    <text evidence="1">The sequence shown here is derived from an EMBL/GenBank/DDBJ whole genome shotgun (WGS) entry which is preliminary data.</text>
</comment>
<dbReference type="EMBL" id="LWBO01000003">
    <property type="protein sequence ID" value="OQP53253.1"/>
    <property type="molecule type" value="Genomic_DNA"/>
</dbReference>
<evidence type="ECO:0000313" key="2">
    <source>
        <dbReference type="Proteomes" id="UP000192277"/>
    </source>
</evidence>
<keyword evidence="2" id="KW-1185">Reference proteome</keyword>
<dbReference type="Proteomes" id="UP000192277">
    <property type="component" value="Unassembled WGS sequence"/>
</dbReference>
<proteinExistence type="predicted"/>
<protein>
    <submittedName>
        <fullName evidence="1">Uncharacterized protein</fullName>
    </submittedName>
</protein>
<gene>
    <name evidence="1" type="ORF">A4D02_22955</name>
</gene>
<dbReference type="RefSeq" id="WP_014218204.1">
    <property type="nucleotide sequence ID" value="NZ_LWBO01000003.1"/>
</dbReference>
<sequence>MHRDIYCTKSTNEHRTYEFVSDGPKGSIKKVINFDEMGDNFFNLSFGDWDETVPELDDKVRSNNHDRDKVLATVAGAVMSFIKYYPNAIVFAKGSTPARTRLYQMGILANWQEISILLTVKGYIDGHWQPIEKCKNYEAFMVKIK</sequence>
<evidence type="ECO:0000313" key="1">
    <source>
        <dbReference type="EMBL" id="OQP53253.1"/>
    </source>
</evidence>
<name>A0ABX3P2V7_9BACT</name>
<dbReference type="InterPro" id="IPR053865">
    <property type="entry name" value="DUF6934"/>
</dbReference>
<dbReference type="Pfam" id="PF22028">
    <property type="entry name" value="DUF6934"/>
    <property type="match status" value="1"/>
</dbReference>